<protein>
    <recommendedName>
        <fullName evidence="1">FERM domain-containing protein</fullName>
    </recommendedName>
</protein>
<dbReference type="SUPFAM" id="SSF47031">
    <property type="entry name" value="Second domain of FERM"/>
    <property type="match status" value="1"/>
</dbReference>
<proteinExistence type="predicted"/>
<dbReference type="InterPro" id="IPR000299">
    <property type="entry name" value="FERM_domain"/>
</dbReference>
<dbReference type="InterPro" id="IPR019748">
    <property type="entry name" value="FERM_central"/>
</dbReference>
<feature type="non-terminal residue" evidence="2">
    <location>
        <position position="139"/>
    </location>
</feature>
<keyword evidence="3" id="KW-1185">Reference proteome</keyword>
<name>A7SZ66_NEMVE</name>
<dbReference type="STRING" id="45351.A7SZ66"/>
<dbReference type="PRINTS" id="PR00661">
    <property type="entry name" value="ERMFAMILY"/>
</dbReference>
<gene>
    <name evidence="2" type="ORF">NEMVEDRAFT_v1g16015</name>
</gene>
<dbReference type="PRINTS" id="PR00935">
    <property type="entry name" value="BAND41"/>
</dbReference>
<sequence>RQQSTRHLYYLQLRKDVLEGGIFVHEETAMLLASYALQAEVGDYNQSVHGNDYFVPEHYLPQRAIAKLTASYIRNTLPQLHKAHTGISDAQAEIEYLKVLAQKLQEYGIIFNKVSKFKKDKRGSYSLGISVRGLIVYEV</sequence>
<dbReference type="InterPro" id="IPR000798">
    <property type="entry name" value="Ez/rad/moesin-like"/>
</dbReference>
<dbReference type="eggNOG" id="KOG0792">
    <property type="taxonomic scope" value="Eukaryota"/>
</dbReference>
<dbReference type="PROSITE" id="PS50057">
    <property type="entry name" value="FERM_3"/>
    <property type="match status" value="1"/>
</dbReference>
<evidence type="ECO:0000259" key="1">
    <source>
        <dbReference type="PROSITE" id="PS50057"/>
    </source>
</evidence>
<evidence type="ECO:0000313" key="3">
    <source>
        <dbReference type="Proteomes" id="UP000001593"/>
    </source>
</evidence>
<dbReference type="InterPro" id="IPR019749">
    <property type="entry name" value="Band_41_domain"/>
</dbReference>
<dbReference type="InterPro" id="IPR014352">
    <property type="entry name" value="FERM/acyl-CoA-bd_prot_sf"/>
</dbReference>
<organism evidence="2 3">
    <name type="scientific">Nematostella vectensis</name>
    <name type="common">Starlet sea anemone</name>
    <dbReference type="NCBI Taxonomy" id="45351"/>
    <lineage>
        <taxon>Eukaryota</taxon>
        <taxon>Metazoa</taxon>
        <taxon>Cnidaria</taxon>
        <taxon>Anthozoa</taxon>
        <taxon>Hexacorallia</taxon>
        <taxon>Actiniaria</taxon>
        <taxon>Edwardsiidae</taxon>
        <taxon>Nematostella</taxon>
    </lineage>
</organism>
<dbReference type="InterPro" id="IPR052074">
    <property type="entry name" value="NonRcpt_TyrProt_Phosphatase"/>
</dbReference>
<dbReference type="PANTHER" id="PTHR46900">
    <property type="entry name" value="TYROSINE-PROTEIN PHOSPHATASE NON-RECEPTOR TYPE 13"/>
    <property type="match status" value="1"/>
</dbReference>
<dbReference type="Gene3D" id="1.20.80.10">
    <property type="match status" value="1"/>
</dbReference>
<dbReference type="CDD" id="cd14473">
    <property type="entry name" value="FERM_B-lobe"/>
    <property type="match status" value="1"/>
</dbReference>
<reference evidence="2 3" key="1">
    <citation type="journal article" date="2007" name="Science">
        <title>Sea anemone genome reveals ancestral eumetazoan gene repertoire and genomic organization.</title>
        <authorList>
            <person name="Putnam N.H."/>
            <person name="Srivastava M."/>
            <person name="Hellsten U."/>
            <person name="Dirks B."/>
            <person name="Chapman J."/>
            <person name="Salamov A."/>
            <person name="Terry A."/>
            <person name="Shapiro H."/>
            <person name="Lindquist E."/>
            <person name="Kapitonov V.V."/>
            <person name="Jurka J."/>
            <person name="Genikhovich G."/>
            <person name="Grigoriev I.V."/>
            <person name="Lucas S.M."/>
            <person name="Steele R.E."/>
            <person name="Finnerty J.R."/>
            <person name="Technau U."/>
            <person name="Martindale M.Q."/>
            <person name="Rokhsar D.S."/>
        </authorList>
    </citation>
    <scope>NUCLEOTIDE SEQUENCE [LARGE SCALE GENOMIC DNA]</scope>
    <source>
        <strain evidence="3">CH2 X CH6</strain>
    </source>
</reference>
<dbReference type="PhylomeDB" id="A7SZ66"/>
<dbReference type="GO" id="GO:0008092">
    <property type="term" value="F:cytoskeletal protein binding"/>
    <property type="evidence" value="ECO:0007669"/>
    <property type="project" value="InterPro"/>
</dbReference>
<dbReference type="PANTHER" id="PTHR46900:SF2">
    <property type="entry name" value="TYROSINE-PROTEIN PHOSPHATASE NON-RECEPTOR TYPE 13"/>
    <property type="match status" value="1"/>
</dbReference>
<dbReference type="Proteomes" id="UP000001593">
    <property type="component" value="Unassembled WGS sequence"/>
</dbReference>
<dbReference type="OMA" id="WRETTTI"/>
<dbReference type="AlphaFoldDB" id="A7SZ66"/>
<evidence type="ECO:0000313" key="2">
    <source>
        <dbReference type="EMBL" id="EDO31009.1"/>
    </source>
</evidence>
<dbReference type="InterPro" id="IPR035963">
    <property type="entry name" value="FERM_2"/>
</dbReference>
<dbReference type="EMBL" id="DS469950">
    <property type="protein sequence ID" value="EDO31009.1"/>
    <property type="molecule type" value="Genomic_DNA"/>
</dbReference>
<feature type="non-terminal residue" evidence="2">
    <location>
        <position position="1"/>
    </location>
</feature>
<dbReference type="HOGENOM" id="CLU_1953674_0_0_1"/>
<accession>A7SZ66</accession>
<dbReference type="InParanoid" id="A7SZ66"/>
<dbReference type="Pfam" id="PF00373">
    <property type="entry name" value="FERM_M"/>
    <property type="match status" value="1"/>
</dbReference>
<feature type="domain" description="FERM" evidence="1">
    <location>
        <begin position="1"/>
        <end position="139"/>
    </location>
</feature>